<evidence type="ECO:0000313" key="3">
    <source>
        <dbReference type="RefSeq" id="XP_023000642.1"/>
    </source>
</evidence>
<dbReference type="PANTHER" id="PTHR35317:SF27">
    <property type="entry name" value="RETROVIRUS-RELATED POL POLYPROTEIN FROM TRANSPOSON TNT 1-94"/>
    <property type="match status" value="1"/>
</dbReference>
<dbReference type="RefSeq" id="XP_023000642.1">
    <property type="nucleotide sequence ID" value="XM_023144874.1"/>
</dbReference>
<dbReference type="PANTHER" id="PTHR35317">
    <property type="entry name" value="OS04G0629600 PROTEIN"/>
    <property type="match status" value="1"/>
</dbReference>
<dbReference type="KEGG" id="cmax:111494890"/>
<keyword evidence="2" id="KW-1185">Reference proteome</keyword>
<evidence type="ECO:0000313" key="2">
    <source>
        <dbReference type="Proteomes" id="UP000504608"/>
    </source>
</evidence>
<name>A0A6J1KE76_CUCMA</name>
<organism evidence="2 3">
    <name type="scientific">Cucurbita maxima</name>
    <name type="common">Pumpkin</name>
    <name type="synonym">Winter squash</name>
    <dbReference type="NCBI Taxonomy" id="3661"/>
    <lineage>
        <taxon>Eukaryota</taxon>
        <taxon>Viridiplantae</taxon>
        <taxon>Streptophyta</taxon>
        <taxon>Embryophyta</taxon>
        <taxon>Tracheophyta</taxon>
        <taxon>Spermatophyta</taxon>
        <taxon>Magnoliopsida</taxon>
        <taxon>eudicotyledons</taxon>
        <taxon>Gunneridae</taxon>
        <taxon>Pentapetalae</taxon>
        <taxon>rosids</taxon>
        <taxon>fabids</taxon>
        <taxon>Cucurbitales</taxon>
        <taxon>Cucurbitaceae</taxon>
        <taxon>Cucurbiteae</taxon>
        <taxon>Cucurbita</taxon>
    </lineage>
</organism>
<feature type="compositionally biased region" description="Basic and acidic residues" evidence="1">
    <location>
        <begin position="63"/>
        <end position="91"/>
    </location>
</feature>
<protein>
    <submittedName>
        <fullName evidence="3">Uncharacterized protein LOC111494890</fullName>
    </submittedName>
</protein>
<feature type="region of interest" description="Disordered" evidence="1">
    <location>
        <begin position="63"/>
        <end position="118"/>
    </location>
</feature>
<dbReference type="GeneID" id="111494890"/>
<evidence type="ECO:0000256" key="1">
    <source>
        <dbReference type="SAM" id="MobiDB-lite"/>
    </source>
</evidence>
<proteinExistence type="predicted"/>
<dbReference type="OrthoDB" id="1742098at2759"/>
<reference evidence="3" key="1">
    <citation type="submission" date="2025-08" db="UniProtKB">
        <authorList>
            <consortium name="RefSeq"/>
        </authorList>
    </citation>
    <scope>IDENTIFICATION</scope>
    <source>
        <tissue evidence="3">Young leaves</tissue>
    </source>
</reference>
<sequence>MTIVSQMHTYGEKISDETIVAKVLRSLSPKFDHVVTTIEEAKDLSILFVDELMGSLQAHEARINRSSERNEEKALQVKETTNHENNERENIHLAGRSRGRGGFRNFHGGRDNRCRMKK</sequence>
<gene>
    <name evidence="3" type="primary">LOC111494890</name>
</gene>
<dbReference type="AlphaFoldDB" id="A0A6J1KE76"/>
<feature type="compositionally biased region" description="Basic and acidic residues" evidence="1">
    <location>
        <begin position="108"/>
        <end position="118"/>
    </location>
</feature>
<dbReference type="Proteomes" id="UP000504608">
    <property type="component" value="Unplaced"/>
</dbReference>
<dbReference type="Pfam" id="PF14223">
    <property type="entry name" value="Retrotran_gag_2"/>
    <property type="match status" value="1"/>
</dbReference>
<accession>A0A6J1KE76</accession>